<organism evidence="1 3">
    <name type="scientific">Trichinella pseudospiralis</name>
    <name type="common">Parasitic roundworm</name>
    <dbReference type="NCBI Taxonomy" id="6337"/>
    <lineage>
        <taxon>Eukaryota</taxon>
        <taxon>Metazoa</taxon>
        <taxon>Ecdysozoa</taxon>
        <taxon>Nematoda</taxon>
        <taxon>Enoplea</taxon>
        <taxon>Dorylaimia</taxon>
        <taxon>Trichinellida</taxon>
        <taxon>Trichinellidae</taxon>
        <taxon>Trichinella</taxon>
    </lineage>
</organism>
<keyword evidence="3" id="KW-1185">Reference proteome</keyword>
<gene>
    <name evidence="2" type="ORF">T4D_12148</name>
    <name evidence="1" type="ORF">T4D_14238</name>
</gene>
<dbReference type="EMBL" id="JYDT01000827">
    <property type="protein sequence ID" value="KRY79402.1"/>
    <property type="molecule type" value="Genomic_DNA"/>
</dbReference>
<dbReference type="Proteomes" id="UP000054995">
    <property type="component" value="Unassembled WGS sequence"/>
</dbReference>
<proteinExistence type="predicted"/>
<evidence type="ECO:0000313" key="1">
    <source>
        <dbReference type="EMBL" id="KRY79402.1"/>
    </source>
</evidence>
<sequence>MSEILKIFRIFENRQPEGLPQTLLNGLRYFLSCLSTAETYLSRCMGFYVTHLPFVLCACFYTNLALKPQMQELANR</sequence>
<accession>A0A0V1EZN5</accession>
<comment type="caution">
    <text evidence="1">The sequence shown here is derived from an EMBL/GenBank/DDBJ whole genome shotgun (WGS) entry which is preliminary data.</text>
</comment>
<reference evidence="1 3" key="1">
    <citation type="submission" date="2015-01" db="EMBL/GenBank/DDBJ databases">
        <title>Evolution of Trichinella species and genotypes.</title>
        <authorList>
            <person name="Korhonen P.K."/>
            <person name="Edoardo P."/>
            <person name="Giuseppe L.R."/>
            <person name="Gasser R.B."/>
        </authorList>
    </citation>
    <scope>NUCLEOTIDE SEQUENCE [LARGE SCALE GENOMIC DNA]</scope>
    <source>
        <strain evidence="1">ISS470</strain>
    </source>
</reference>
<dbReference type="AlphaFoldDB" id="A0A0V1EZN5"/>
<protein>
    <submittedName>
        <fullName evidence="1">Uncharacterized protein</fullName>
    </submittedName>
</protein>
<evidence type="ECO:0000313" key="3">
    <source>
        <dbReference type="Proteomes" id="UP000054995"/>
    </source>
</evidence>
<dbReference type="EMBL" id="JYDT01000755">
    <property type="protein sequence ID" value="KRY80154.1"/>
    <property type="molecule type" value="Genomic_DNA"/>
</dbReference>
<name>A0A0V1EZN5_TRIPS</name>
<evidence type="ECO:0000313" key="2">
    <source>
        <dbReference type="EMBL" id="KRY80154.1"/>
    </source>
</evidence>